<dbReference type="RefSeq" id="WP_120744515.1">
    <property type="nucleotide sequence ID" value="NZ_CP032568.1"/>
</dbReference>
<dbReference type="EMBL" id="CP032568">
    <property type="protein sequence ID" value="AYF79439.1"/>
    <property type="molecule type" value="Genomic_DNA"/>
</dbReference>
<dbReference type="Pfam" id="PF04029">
    <property type="entry name" value="2-ph_phosp"/>
    <property type="match status" value="1"/>
</dbReference>
<accession>A0A386ZRT1</accession>
<evidence type="ECO:0000313" key="8">
    <source>
        <dbReference type="EMBL" id="AYF79439.1"/>
    </source>
</evidence>
<dbReference type="PANTHER" id="PTHR37311">
    <property type="entry name" value="2-PHOSPHOSULFOLACTATE PHOSPHATASE-RELATED"/>
    <property type="match status" value="1"/>
</dbReference>
<evidence type="ECO:0000256" key="2">
    <source>
        <dbReference type="ARBA" id="ARBA00009997"/>
    </source>
</evidence>
<reference evidence="8 9" key="1">
    <citation type="submission" date="2018-09" db="EMBL/GenBank/DDBJ databases">
        <title>Nocardia yunnanensis sp. nov., an actinomycete isolated from a soil sample.</title>
        <authorList>
            <person name="Zhang J."/>
        </authorList>
    </citation>
    <scope>NUCLEOTIDE SEQUENCE [LARGE SCALE GENOMIC DNA]</scope>
    <source>
        <strain evidence="8 9">CFHS0054</strain>
    </source>
</reference>
<evidence type="ECO:0000256" key="7">
    <source>
        <dbReference type="ARBA" id="ARBA00033711"/>
    </source>
</evidence>
<dbReference type="Proteomes" id="UP000267164">
    <property type="component" value="Chromosome"/>
</dbReference>
<dbReference type="PANTHER" id="PTHR37311:SF1">
    <property type="entry name" value="2-PHOSPHOSULFOLACTATE PHOSPHATASE-RELATED"/>
    <property type="match status" value="1"/>
</dbReference>
<proteinExistence type="inferred from homology"/>
<evidence type="ECO:0000256" key="4">
    <source>
        <dbReference type="ARBA" id="ARBA00021948"/>
    </source>
</evidence>
<comment type="similarity">
    <text evidence="2">Belongs to the ComB family.</text>
</comment>
<keyword evidence="5" id="KW-0378">Hydrolase</keyword>
<keyword evidence="9" id="KW-1185">Reference proteome</keyword>
<dbReference type="GO" id="GO:0000287">
    <property type="term" value="F:magnesium ion binding"/>
    <property type="evidence" value="ECO:0007669"/>
    <property type="project" value="InterPro"/>
</dbReference>
<dbReference type="EC" id="3.1.3.71" evidence="3"/>
<dbReference type="KEGG" id="nyu:D7D52_27565"/>
<dbReference type="OrthoDB" id="8588453at2"/>
<dbReference type="InterPro" id="IPR005238">
    <property type="entry name" value="ComB-like"/>
</dbReference>
<dbReference type="SUPFAM" id="SSF142823">
    <property type="entry name" value="ComB-like"/>
    <property type="match status" value="1"/>
</dbReference>
<evidence type="ECO:0000313" key="9">
    <source>
        <dbReference type="Proteomes" id="UP000267164"/>
    </source>
</evidence>
<evidence type="ECO:0000256" key="5">
    <source>
        <dbReference type="ARBA" id="ARBA00022801"/>
    </source>
</evidence>
<dbReference type="GO" id="GO:0050545">
    <property type="term" value="F:sulfopyruvate decarboxylase activity"/>
    <property type="evidence" value="ECO:0007669"/>
    <property type="project" value="TreeGrafter"/>
</dbReference>
<evidence type="ECO:0000256" key="3">
    <source>
        <dbReference type="ARBA" id="ARBA00012953"/>
    </source>
</evidence>
<dbReference type="GO" id="GO:0050532">
    <property type="term" value="F:2-phosphosulfolactate phosphatase activity"/>
    <property type="evidence" value="ECO:0007669"/>
    <property type="project" value="UniProtKB-EC"/>
</dbReference>
<gene>
    <name evidence="8" type="ORF">D7D52_27565</name>
</gene>
<dbReference type="Gene3D" id="3.90.1560.10">
    <property type="entry name" value="ComB-like"/>
    <property type="match status" value="1"/>
</dbReference>
<protein>
    <recommendedName>
        <fullName evidence="4">Probable 2-phosphosulfolactate phosphatase</fullName>
        <ecNumber evidence="3">3.1.3.71</ecNumber>
    </recommendedName>
</protein>
<comment type="cofactor">
    <cofactor evidence="1">
        <name>Mg(2+)</name>
        <dbReference type="ChEBI" id="CHEBI:18420"/>
    </cofactor>
</comment>
<sequence length="255" mass="26532">MTAQPEWARQRGFGVRFEWGLAGALALGSECAAIVVIDVLSFTTAVSVAVEAGTRVFPYAFRDETAADFARAHDARLAVGRTAVSAEQPWSLSPASLRRAPAPQRLVLPSPNGSAISAAVAGVPVVAASLRNATAVGRWIVKQGWGTAERPVGVVAAGEHWPKRDTLRPAIEDLLGAGAVIEAVASHGWAPLSPEARCARATYLSEPDVPALITDSASGRELTALGFTDDVTIAAEIDSSTVVPVLIDGLFTDAT</sequence>
<name>A0A386ZRT1_9NOCA</name>
<dbReference type="AlphaFoldDB" id="A0A386ZRT1"/>
<evidence type="ECO:0000256" key="6">
    <source>
        <dbReference type="ARBA" id="ARBA00022842"/>
    </source>
</evidence>
<dbReference type="InterPro" id="IPR036702">
    <property type="entry name" value="ComB-like_sf"/>
</dbReference>
<evidence type="ECO:0000256" key="1">
    <source>
        <dbReference type="ARBA" id="ARBA00001946"/>
    </source>
</evidence>
<comment type="catalytic activity">
    <reaction evidence="7">
        <text>(2R)-O-phospho-3-sulfolactate + H2O = (2R)-3-sulfolactate + phosphate</text>
        <dbReference type="Rhea" id="RHEA:23416"/>
        <dbReference type="ChEBI" id="CHEBI:15377"/>
        <dbReference type="ChEBI" id="CHEBI:15597"/>
        <dbReference type="ChEBI" id="CHEBI:43474"/>
        <dbReference type="ChEBI" id="CHEBI:58738"/>
        <dbReference type="EC" id="3.1.3.71"/>
    </reaction>
</comment>
<organism evidence="8 9">
    <name type="scientific">Nocardia yunnanensis</name>
    <dbReference type="NCBI Taxonomy" id="2382165"/>
    <lineage>
        <taxon>Bacteria</taxon>
        <taxon>Bacillati</taxon>
        <taxon>Actinomycetota</taxon>
        <taxon>Actinomycetes</taxon>
        <taxon>Mycobacteriales</taxon>
        <taxon>Nocardiaceae</taxon>
        <taxon>Nocardia</taxon>
    </lineage>
</organism>
<keyword evidence="6" id="KW-0460">Magnesium</keyword>